<dbReference type="SUPFAM" id="SSF56281">
    <property type="entry name" value="Metallo-hydrolase/oxidoreductase"/>
    <property type="match status" value="1"/>
</dbReference>
<keyword evidence="5 6" id="KW-0472">Membrane</keyword>
<sequence>MLYLVNLFRHNWIFFALSICISALAAFESGRLLFLLALLLLFSLYKRLLNIHLLLILIVGIGSYSYFFYEANKLSWPVELPALLTWTDEYNINGVMLRGFMINESGEKVYVTYELKNEKEKQRFEAQQLAGTSFIVTGKQVSPSIPAHRYGFSMARYLQSRNARGIIEIQQLQYSHQKKSIMQPIFEQRFQLKRHIVETFPPSLAAEAQALLIGFQENVDDQLNRAYQKLGITHLFAISGLHVALVSFLFFQLLLRLRIRREIATILLLILLPLYAVLAGGAPSIWRAVSVVELIMLAQYFRWKIPMDDALSISFIMFVLLEPGAVFQVGFQLSYLATYSLVYSSRILARYSNFWIQSFYITFVCQILVYPLLLHHFYEISLSSFIANIFFVPLFSFIILPINLFALVLTFLPFPLDSFLFYIYEPLRTALTNFILYIQQPIVQMWNPGKPSIMWLILLYSSVFFALYLLDQHATLKKVFIALILPAFIFHVQPLLHSDLKIAFVNVGQGDCIVIELPHRKSVIVIDAGGILRFEQEEWKERKTVYEVGRQVVVPYLKGRGMQTIDTFVLSHADADHVEGAEEVLREILVKEVHVTPGSIAKPVMNDFLYELEKTNTKLIEKMAGHKWQIGETAFEYLWPLEIEYEGNNDSLVLFVKHNAFRALFTGDLEQEGEKELIQLYEEKLRNIDLLKVGHHGSKTSSIEEFVTVTNPKFAVFMAGENNRYNHPHIDVVNRFEEKNIPYATTGLDGTVEVSIYENQIFIEKSNALFRK</sequence>
<evidence type="ECO:0000256" key="6">
    <source>
        <dbReference type="SAM" id="Phobius"/>
    </source>
</evidence>
<dbReference type="EMBL" id="NHNT01000002">
    <property type="protein sequence ID" value="OUZ39876.1"/>
    <property type="molecule type" value="Genomic_DNA"/>
</dbReference>
<name>A0ABX3ZJF8_9BACL</name>
<evidence type="ECO:0000256" key="1">
    <source>
        <dbReference type="ARBA" id="ARBA00004651"/>
    </source>
</evidence>
<keyword evidence="9" id="KW-1185">Reference proteome</keyword>
<evidence type="ECO:0000313" key="8">
    <source>
        <dbReference type="EMBL" id="OUZ39876.1"/>
    </source>
</evidence>
<dbReference type="InterPro" id="IPR036866">
    <property type="entry name" value="RibonucZ/Hydroxyglut_hydro"/>
</dbReference>
<dbReference type="PANTHER" id="PTHR30619">
    <property type="entry name" value="DNA INTERNALIZATION/COMPETENCE PROTEIN COMEC/REC2"/>
    <property type="match status" value="1"/>
</dbReference>
<protein>
    <submittedName>
        <fullName evidence="8">DNA internalization-related competence protein ComEC/Rec2</fullName>
    </submittedName>
</protein>
<evidence type="ECO:0000256" key="5">
    <source>
        <dbReference type="ARBA" id="ARBA00023136"/>
    </source>
</evidence>
<feature type="transmembrane region" description="Helical" evidence="6">
    <location>
        <begin position="263"/>
        <end position="279"/>
    </location>
</feature>
<dbReference type="NCBIfam" id="TIGR00361">
    <property type="entry name" value="ComEC_Rec2"/>
    <property type="match status" value="1"/>
</dbReference>
<organism evidence="8 9">
    <name type="scientific">Solibacillus kalamii</name>
    <dbReference type="NCBI Taxonomy" id="1748298"/>
    <lineage>
        <taxon>Bacteria</taxon>
        <taxon>Bacillati</taxon>
        <taxon>Bacillota</taxon>
        <taxon>Bacilli</taxon>
        <taxon>Bacillales</taxon>
        <taxon>Caryophanaceae</taxon>
        <taxon>Solibacillus</taxon>
    </lineage>
</organism>
<feature type="transmembrane region" description="Helical" evidence="6">
    <location>
        <begin position="479"/>
        <end position="496"/>
    </location>
</feature>
<proteinExistence type="predicted"/>
<feature type="transmembrane region" description="Helical" evidence="6">
    <location>
        <begin position="354"/>
        <end position="373"/>
    </location>
</feature>
<evidence type="ECO:0000313" key="9">
    <source>
        <dbReference type="Proteomes" id="UP000196594"/>
    </source>
</evidence>
<dbReference type="Pfam" id="PF00753">
    <property type="entry name" value="Lactamase_B"/>
    <property type="match status" value="1"/>
</dbReference>
<feature type="transmembrane region" description="Helical" evidence="6">
    <location>
        <begin position="315"/>
        <end position="342"/>
    </location>
</feature>
<evidence type="ECO:0000259" key="7">
    <source>
        <dbReference type="SMART" id="SM00849"/>
    </source>
</evidence>
<comment type="caution">
    <text evidence="8">The sequence shown here is derived from an EMBL/GenBank/DDBJ whole genome shotgun (WGS) entry which is preliminary data.</text>
</comment>
<evidence type="ECO:0000256" key="4">
    <source>
        <dbReference type="ARBA" id="ARBA00022989"/>
    </source>
</evidence>
<dbReference type="CDD" id="cd07731">
    <property type="entry name" value="ComA-like_MBL-fold"/>
    <property type="match status" value="1"/>
</dbReference>
<dbReference type="InterPro" id="IPR001279">
    <property type="entry name" value="Metallo-B-lactamas"/>
</dbReference>
<feature type="transmembrane region" description="Helical" evidence="6">
    <location>
        <begin position="385"/>
        <end position="412"/>
    </location>
</feature>
<dbReference type="SMART" id="SM00849">
    <property type="entry name" value="Lactamase_B"/>
    <property type="match status" value="1"/>
</dbReference>
<feature type="transmembrane region" description="Helical" evidence="6">
    <location>
        <begin position="453"/>
        <end position="470"/>
    </location>
</feature>
<dbReference type="InterPro" id="IPR004477">
    <property type="entry name" value="ComEC_N"/>
</dbReference>
<dbReference type="RefSeq" id="WP_087615984.1">
    <property type="nucleotide sequence ID" value="NZ_JAFBEY010000001.1"/>
</dbReference>
<gene>
    <name evidence="8" type="ORF">CBM15_05045</name>
</gene>
<dbReference type="Gene3D" id="3.60.15.10">
    <property type="entry name" value="Ribonuclease Z/Hydroxyacylglutathione hydrolase-like"/>
    <property type="match status" value="1"/>
</dbReference>
<feature type="transmembrane region" description="Helical" evidence="6">
    <location>
        <begin position="232"/>
        <end position="251"/>
    </location>
</feature>
<reference evidence="8 9" key="1">
    <citation type="journal article" date="2017" name="Int. J. Syst. Evol. Microbiol.">
        <title>Solibacillus kalamii sp. nov., isolated from a high-efficiency particulate arrestance filter system used in the International Space Station.</title>
        <authorList>
            <person name="Checinska Sielaff A."/>
            <person name="Kumar R.M."/>
            <person name="Pal D."/>
            <person name="Mayilraj S."/>
            <person name="Venkateswaran K."/>
        </authorList>
    </citation>
    <scope>NUCLEOTIDE SEQUENCE [LARGE SCALE GENOMIC DNA]</scope>
    <source>
        <strain evidence="8 9">ISSFR-015</strain>
    </source>
</reference>
<keyword evidence="4 6" id="KW-1133">Transmembrane helix</keyword>
<keyword evidence="2" id="KW-1003">Cell membrane</keyword>
<feature type="transmembrane region" description="Helical" evidence="6">
    <location>
        <begin position="12"/>
        <end position="42"/>
    </location>
</feature>
<dbReference type="InterPro" id="IPR052159">
    <property type="entry name" value="Competence_DNA_uptake"/>
</dbReference>
<comment type="subcellular location">
    <subcellularLocation>
        <location evidence="1">Cell membrane</location>
        <topology evidence="1">Multi-pass membrane protein</topology>
    </subcellularLocation>
</comment>
<evidence type="ECO:0000256" key="3">
    <source>
        <dbReference type="ARBA" id="ARBA00022692"/>
    </source>
</evidence>
<dbReference type="Proteomes" id="UP000196594">
    <property type="component" value="Unassembled WGS sequence"/>
</dbReference>
<accession>A0ABX3ZJF8</accession>
<dbReference type="NCBIfam" id="TIGR00360">
    <property type="entry name" value="ComEC_N-term"/>
    <property type="match status" value="1"/>
</dbReference>
<keyword evidence="3 6" id="KW-0812">Transmembrane</keyword>
<dbReference type="InterPro" id="IPR035681">
    <property type="entry name" value="ComA-like_MBL"/>
</dbReference>
<dbReference type="Pfam" id="PF03772">
    <property type="entry name" value="Competence"/>
    <property type="match status" value="1"/>
</dbReference>
<dbReference type="PANTHER" id="PTHR30619:SF7">
    <property type="entry name" value="BETA-LACTAMASE DOMAIN PROTEIN"/>
    <property type="match status" value="1"/>
</dbReference>
<dbReference type="InterPro" id="IPR004797">
    <property type="entry name" value="Competence_ComEC/Rec2"/>
</dbReference>
<evidence type="ECO:0000256" key="2">
    <source>
        <dbReference type="ARBA" id="ARBA00022475"/>
    </source>
</evidence>
<feature type="transmembrane region" description="Helical" evidence="6">
    <location>
        <begin position="49"/>
        <end position="69"/>
    </location>
</feature>
<feature type="domain" description="Metallo-beta-lactamase" evidence="7">
    <location>
        <begin position="509"/>
        <end position="721"/>
    </location>
</feature>